<dbReference type="CDD" id="cd02440">
    <property type="entry name" value="AdoMet_MTases"/>
    <property type="match status" value="1"/>
</dbReference>
<keyword evidence="2" id="KW-0489">Methyltransferase</keyword>
<dbReference type="InterPro" id="IPR029063">
    <property type="entry name" value="SAM-dependent_MTases_sf"/>
</dbReference>
<accession>A0A3M7TLU7</accession>
<proteinExistence type="predicted"/>
<feature type="domain" description="Methyltransferase" evidence="1">
    <location>
        <begin position="41"/>
        <end position="140"/>
    </location>
</feature>
<dbReference type="Proteomes" id="UP000278746">
    <property type="component" value="Unassembled WGS sequence"/>
</dbReference>
<organism evidence="2 3">
    <name type="scientific">Alteribacter keqinensis</name>
    <dbReference type="NCBI Taxonomy" id="2483800"/>
    <lineage>
        <taxon>Bacteria</taxon>
        <taxon>Bacillati</taxon>
        <taxon>Bacillota</taxon>
        <taxon>Bacilli</taxon>
        <taxon>Bacillales</taxon>
        <taxon>Bacillaceae</taxon>
        <taxon>Alteribacter</taxon>
    </lineage>
</organism>
<evidence type="ECO:0000313" key="2">
    <source>
        <dbReference type="EMBL" id="RNA66603.1"/>
    </source>
</evidence>
<dbReference type="OrthoDB" id="9810615at2"/>
<dbReference type="Pfam" id="PF13649">
    <property type="entry name" value="Methyltransf_25"/>
    <property type="match status" value="1"/>
</dbReference>
<name>A0A3M7TLU7_9BACI</name>
<keyword evidence="3" id="KW-1185">Reference proteome</keyword>
<dbReference type="GO" id="GO:0008168">
    <property type="term" value="F:methyltransferase activity"/>
    <property type="evidence" value="ECO:0007669"/>
    <property type="project" value="UniProtKB-KW"/>
</dbReference>
<reference evidence="2 3" key="1">
    <citation type="submission" date="2018-10" db="EMBL/GenBank/DDBJ databases">
        <title>Bacillus Keqinensis sp. nov., a moderately halophilic bacterium isolated from a saline-alkaline lake.</title>
        <authorList>
            <person name="Wang H."/>
        </authorList>
    </citation>
    <scope>NUCLEOTIDE SEQUENCE [LARGE SCALE GENOMIC DNA]</scope>
    <source>
        <strain evidence="2 3">KQ-3</strain>
    </source>
</reference>
<gene>
    <name evidence="2" type="ORF">EBO34_15395</name>
</gene>
<dbReference type="GO" id="GO:0032259">
    <property type="term" value="P:methylation"/>
    <property type="evidence" value="ECO:0007669"/>
    <property type="project" value="UniProtKB-KW"/>
</dbReference>
<evidence type="ECO:0000313" key="3">
    <source>
        <dbReference type="Proteomes" id="UP000278746"/>
    </source>
</evidence>
<evidence type="ECO:0000259" key="1">
    <source>
        <dbReference type="Pfam" id="PF13649"/>
    </source>
</evidence>
<dbReference type="EMBL" id="RHIB01000003">
    <property type="protein sequence ID" value="RNA66603.1"/>
    <property type="molecule type" value="Genomic_DNA"/>
</dbReference>
<dbReference type="RefSeq" id="WP_122900212.1">
    <property type="nucleotide sequence ID" value="NZ_RHIB01000003.1"/>
</dbReference>
<sequence>MDNVIDYYTQFDEWGRLEREPIEFQVNMHYIRKYLPKSGMVLDNGAGPGKYAMALAEAGFQMTLTDFTPRLVEVAEKKAEELGLTEAFNGFHVADARDLNVFEPGRFNAALMMGPMYHLQEEEDRSKAISELKRVTKKDGIVFVAFMPRSKHVLTSLENPEQLKPNHTLEGIKNFSETGCFDHQDKGRFTGAYYSEVKDIKPFMEAQGFETLELIGSNPGALLKDDTWGSWLGKEELVEILIGLAADPYLLGASSHLLYIGRRM</sequence>
<dbReference type="InterPro" id="IPR041698">
    <property type="entry name" value="Methyltransf_25"/>
</dbReference>
<protein>
    <submittedName>
        <fullName evidence="2">Class I SAM-dependent methyltransferase</fullName>
    </submittedName>
</protein>
<dbReference type="AlphaFoldDB" id="A0A3M7TLU7"/>
<dbReference type="Gene3D" id="3.40.50.150">
    <property type="entry name" value="Vaccinia Virus protein VP39"/>
    <property type="match status" value="1"/>
</dbReference>
<comment type="caution">
    <text evidence="2">The sequence shown here is derived from an EMBL/GenBank/DDBJ whole genome shotgun (WGS) entry which is preliminary data.</text>
</comment>
<dbReference type="SUPFAM" id="SSF53335">
    <property type="entry name" value="S-adenosyl-L-methionine-dependent methyltransferases"/>
    <property type="match status" value="1"/>
</dbReference>
<keyword evidence="2" id="KW-0808">Transferase</keyword>